<dbReference type="AlphaFoldDB" id="M3HDE8"/>
<gene>
    <name evidence="1" type="ORF">LEP1GSC151_2384</name>
</gene>
<dbReference type="EMBL" id="AFME02000224">
    <property type="protein sequence ID" value="EMG10695.1"/>
    <property type="molecule type" value="Genomic_DNA"/>
</dbReference>
<evidence type="ECO:0000313" key="2">
    <source>
        <dbReference type="Proteomes" id="UP000011776"/>
    </source>
</evidence>
<sequence>MDPFEKIVNRYGGWELWNRLDFVEFYFQSLSGPLPFLKGLGKTFNKHGKVRVFPKEFITEFLDYPNPGKK</sequence>
<proteinExistence type="predicted"/>
<accession>M3HDE8</accession>
<protein>
    <submittedName>
        <fullName evidence="1">Uncharacterized protein</fullName>
    </submittedName>
</protein>
<name>M3HDE8_LEPIR</name>
<dbReference type="BioCyc" id="LINT1001599:G11K9-4169-MONOMER"/>
<comment type="caution">
    <text evidence="1">The sequence shown here is derived from an EMBL/GenBank/DDBJ whole genome shotgun (WGS) entry which is preliminary data.</text>
</comment>
<dbReference type="Proteomes" id="UP000011776">
    <property type="component" value="Unassembled WGS sequence"/>
</dbReference>
<reference evidence="1 2" key="1">
    <citation type="submission" date="2013-02" db="EMBL/GenBank/DDBJ databases">
        <authorList>
            <person name="Harkins D.M."/>
            <person name="Durkin A.S."/>
            <person name="Brinkac L.M."/>
            <person name="Haft D.H."/>
            <person name="Selengut J.D."/>
            <person name="Sanka R."/>
            <person name="DePew J."/>
            <person name="Purushe J."/>
            <person name="Tulsiani S.M."/>
            <person name="Graham G.C."/>
            <person name="Burns M.-A."/>
            <person name="Dohnt M.F."/>
            <person name="Smythe L.D."/>
            <person name="McKay D.B."/>
            <person name="Craig S.B."/>
            <person name="Vinetz J.M."/>
            <person name="Sutton G.G."/>
            <person name="Nierman W.C."/>
            <person name="Fouts D.E."/>
        </authorList>
    </citation>
    <scope>NUCLEOTIDE SEQUENCE [LARGE SCALE GENOMIC DNA]</scope>
    <source>
        <strain evidence="1 2">LT2186</strain>
    </source>
</reference>
<organism evidence="1 2">
    <name type="scientific">Leptospira interrogans serovar Grippotyphosa str. LT2186</name>
    <dbReference type="NCBI Taxonomy" id="1001599"/>
    <lineage>
        <taxon>Bacteria</taxon>
        <taxon>Pseudomonadati</taxon>
        <taxon>Spirochaetota</taxon>
        <taxon>Spirochaetia</taxon>
        <taxon>Leptospirales</taxon>
        <taxon>Leptospiraceae</taxon>
        <taxon>Leptospira</taxon>
    </lineage>
</organism>
<evidence type="ECO:0000313" key="1">
    <source>
        <dbReference type="EMBL" id="EMG10695.1"/>
    </source>
</evidence>